<feature type="transmembrane region" description="Helical" evidence="8">
    <location>
        <begin position="325"/>
        <end position="353"/>
    </location>
</feature>
<sequence length="876" mass="97075">MAVKHKTPAFSSPFKRFVGLFLMSLVAVMSVVSGPMPALAQAPNDQAPAAQDAQAQYEQLSESLTKAIAAEKALLEELIRRREELEHLENSFSREISAIRLQISAFGNLLSLATASLEDLDKAQGAIKQIGETAAQRLKELTERQADLNQRLKALADQKSLNEKQSQDLKAQGAALPVVRTLLEQLKEAHGLLQQKEKLLQGLREKVGKLSADWSQIQQEAGDLQEKLAVRLAERKKEELFRRSRNPLSALSVEAVREEVERLALLSTRPLSPGFWMDQGRFLWKTGGILLITSLLVFAAVEVVLFRLRSLCQAHASAPLRREKVWYCITVRLMARSLPLAGAVIFAYGYGLARGLYTTFPPLQILVQALLLWLLTSWGIHFLALLKEHYDSPLASFVRPRVRLALSLGRWLVLSHLCLQAVLGGSSTLLLLYRFALEVLFLAWALALGRGMVRRASGAAAEGSPRARRLATVSAVGLYTVAGAGVLLELAGYGLLATVWYAGWGRTAAVALWLFVCYKALGEWEDASETAAAFAAGDEDTRRSFQWLLVRILWVVWLFSGVVGTLVAWGAKQAVILTFFRILDTPVPIGGLTFRLSGLVYALLILAVTHAGSRLFKNLLRSRVFRHSGLEVGLQESITTISGYVLWFLGVLAALNALGFSGTSLTVAFGALGVGLGFGLQNIFNNFISGLILLFERPIQVGDAIEVDGIWGEVKKINVRSTVIQTWDNASLIIPNSEFISGRVTNWSFKDMRLRRNIDVGVAYGSDVELVRRTLLEVADKHPRVFKKPEPSVLFLDFGDSALLFRLRVWTTIDACIQVETDIRFEIDRLFRERGIEIPFPQRDIHIRSVVSSFESAVEGGRDRRARTEKEEGEDP</sequence>
<feature type="coiled-coil region" evidence="7">
    <location>
        <begin position="186"/>
        <end position="213"/>
    </location>
</feature>
<dbReference type="InterPro" id="IPR011066">
    <property type="entry name" value="MscS_channel_C_sf"/>
</dbReference>
<feature type="transmembrane region" description="Helical" evidence="8">
    <location>
        <begin position="282"/>
        <end position="305"/>
    </location>
</feature>
<evidence type="ECO:0000313" key="13">
    <source>
        <dbReference type="EMBL" id="SHF62912.1"/>
    </source>
</evidence>
<dbReference type="SUPFAM" id="SSF82861">
    <property type="entry name" value="Mechanosensitive channel protein MscS (YggB), transmembrane region"/>
    <property type="match status" value="1"/>
</dbReference>
<comment type="subcellular location">
    <subcellularLocation>
        <location evidence="1">Cell membrane</location>
        <topology evidence="1">Multi-pass membrane protein</topology>
    </subcellularLocation>
</comment>
<keyword evidence="4 8" id="KW-0812">Transmembrane</keyword>
<dbReference type="RefSeq" id="WP_218588439.1">
    <property type="nucleotide sequence ID" value="NZ_FQVB01000022.1"/>
</dbReference>
<dbReference type="GO" id="GO:0008381">
    <property type="term" value="F:mechanosensitive monoatomic ion channel activity"/>
    <property type="evidence" value="ECO:0007669"/>
    <property type="project" value="UniProtKB-ARBA"/>
</dbReference>
<feature type="domain" description="Mechanosensitive ion channel MscS" evidence="10">
    <location>
        <begin position="682"/>
        <end position="748"/>
    </location>
</feature>
<dbReference type="InterPro" id="IPR049278">
    <property type="entry name" value="MS_channel_C"/>
</dbReference>
<feature type="chain" id="PRO_5012386612" evidence="9">
    <location>
        <begin position="41"/>
        <end position="876"/>
    </location>
</feature>
<evidence type="ECO:0000256" key="1">
    <source>
        <dbReference type="ARBA" id="ARBA00004651"/>
    </source>
</evidence>
<name>A0A1M5D8B8_9BACT</name>
<feature type="domain" description="Mechanosensitive ion channel transmembrane helices 2/3" evidence="12">
    <location>
        <begin position="644"/>
        <end position="681"/>
    </location>
</feature>
<accession>A0A1M5D8B8</accession>
<protein>
    <submittedName>
        <fullName evidence="13">Small-conductance mechanosensitive channel</fullName>
    </submittedName>
</protein>
<keyword evidence="3" id="KW-1003">Cell membrane</keyword>
<feature type="transmembrane region" description="Helical" evidence="8">
    <location>
        <begin position="407"/>
        <end position="425"/>
    </location>
</feature>
<dbReference type="Gene3D" id="3.30.70.100">
    <property type="match status" value="1"/>
</dbReference>
<dbReference type="SUPFAM" id="SSF50182">
    <property type="entry name" value="Sm-like ribonucleoproteins"/>
    <property type="match status" value="1"/>
</dbReference>
<evidence type="ECO:0000256" key="9">
    <source>
        <dbReference type="SAM" id="SignalP"/>
    </source>
</evidence>
<dbReference type="STRING" id="1121391.SAMN02745206_02373"/>
<feature type="signal peptide" evidence="9">
    <location>
        <begin position="1"/>
        <end position="40"/>
    </location>
</feature>
<feature type="transmembrane region" description="Helical" evidence="8">
    <location>
        <begin position="552"/>
        <end position="572"/>
    </location>
</feature>
<feature type="transmembrane region" description="Helical" evidence="8">
    <location>
        <begin position="365"/>
        <end position="386"/>
    </location>
</feature>
<evidence type="ECO:0000256" key="3">
    <source>
        <dbReference type="ARBA" id="ARBA00022475"/>
    </source>
</evidence>
<keyword evidence="9" id="KW-0732">Signal</keyword>
<feature type="coiled-coil region" evidence="7">
    <location>
        <begin position="50"/>
        <end position="95"/>
    </location>
</feature>
<evidence type="ECO:0000259" key="11">
    <source>
        <dbReference type="Pfam" id="PF21082"/>
    </source>
</evidence>
<dbReference type="SUPFAM" id="SSF82689">
    <property type="entry name" value="Mechanosensitive channel protein MscS (YggB), C-terminal domain"/>
    <property type="match status" value="1"/>
</dbReference>
<keyword evidence="5 8" id="KW-1133">Transmembrane helix</keyword>
<organism evidence="13 14">
    <name type="scientific">Desulfacinum infernum DSM 9756</name>
    <dbReference type="NCBI Taxonomy" id="1121391"/>
    <lineage>
        <taxon>Bacteria</taxon>
        <taxon>Pseudomonadati</taxon>
        <taxon>Thermodesulfobacteriota</taxon>
        <taxon>Syntrophobacteria</taxon>
        <taxon>Syntrophobacterales</taxon>
        <taxon>Syntrophobacteraceae</taxon>
        <taxon>Desulfacinum</taxon>
    </lineage>
</organism>
<evidence type="ECO:0000256" key="7">
    <source>
        <dbReference type="SAM" id="Coils"/>
    </source>
</evidence>
<dbReference type="Gene3D" id="1.10.287.1260">
    <property type="match status" value="1"/>
</dbReference>
<feature type="transmembrane region" description="Helical" evidence="8">
    <location>
        <begin position="592"/>
        <end position="616"/>
    </location>
</feature>
<evidence type="ECO:0000256" key="5">
    <source>
        <dbReference type="ARBA" id="ARBA00022989"/>
    </source>
</evidence>
<evidence type="ECO:0000259" key="10">
    <source>
        <dbReference type="Pfam" id="PF00924"/>
    </source>
</evidence>
<evidence type="ECO:0000259" key="12">
    <source>
        <dbReference type="Pfam" id="PF21088"/>
    </source>
</evidence>
<keyword evidence="7" id="KW-0175">Coiled coil</keyword>
<comment type="similarity">
    <text evidence="2">Belongs to the MscS (TC 1.A.23) family.</text>
</comment>
<reference evidence="14" key="1">
    <citation type="submission" date="2016-11" db="EMBL/GenBank/DDBJ databases">
        <authorList>
            <person name="Varghese N."/>
            <person name="Submissions S."/>
        </authorList>
    </citation>
    <scope>NUCLEOTIDE SEQUENCE [LARGE SCALE GENOMIC DNA]</scope>
    <source>
        <strain evidence="14">DSM 9756</strain>
    </source>
</reference>
<evidence type="ECO:0000256" key="2">
    <source>
        <dbReference type="ARBA" id="ARBA00008017"/>
    </source>
</evidence>
<keyword evidence="14" id="KW-1185">Reference proteome</keyword>
<feature type="coiled-coil region" evidence="7">
    <location>
        <begin position="131"/>
        <end position="158"/>
    </location>
</feature>
<evidence type="ECO:0000313" key="14">
    <source>
        <dbReference type="Proteomes" id="UP000184076"/>
    </source>
</evidence>
<dbReference type="AlphaFoldDB" id="A0A1M5D8B8"/>
<dbReference type="PANTHER" id="PTHR30347:SF1">
    <property type="entry name" value="MECHANOSENSITIVE CHANNEL MSCK"/>
    <property type="match status" value="1"/>
</dbReference>
<dbReference type="Pfam" id="PF21088">
    <property type="entry name" value="MS_channel_1st"/>
    <property type="match status" value="1"/>
</dbReference>
<evidence type="ECO:0000256" key="4">
    <source>
        <dbReference type="ARBA" id="ARBA00022692"/>
    </source>
</evidence>
<evidence type="ECO:0000256" key="6">
    <source>
        <dbReference type="ARBA" id="ARBA00023136"/>
    </source>
</evidence>
<dbReference type="Pfam" id="PF21082">
    <property type="entry name" value="MS_channel_3rd"/>
    <property type="match status" value="1"/>
</dbReference>
<dbReference type="InterPro" id="IPR006685">
    <property type="entry name" value="MscS_channel_2nd"/>
</dbReference>
<dbReference type="Proteomes" id="UP000184076">
    <property type="component" value="Unassembled WGS sequence"/>
</dbReference>
<dbReference type="Gene3D" id="2.30.30.60">
    <property type="match status" value="1"/>
</dbReference>
<feature type="transmembrane region" description="Helical" evidence="8">
    <location>
        <begin position="431"/>
        <end position="449"/>
    </location>
</feature>
<feature type="transmembrane region" description="Helical" evidence="8">
    <location>
        <begin position="637"/>
        <end position="659"/>
    </location>
</feature>
<dbReference type="InterPro" id="IPR011014">
    <property type="entry name" value="MscS_channel_TM-2"/>
</dbReference>
<feature type="transmembrane region" description="Helical" evidence="8">
    <location>
        <begin position="665"/>
        <end position="684"/>
    </location>
</feature>
<dbReference type="InterPro" id="IPR010920">
    <property type="entry name" value="LSM_dom_sf"/>
</dbReference>
<gene>
    <name evidence="13" type="ORF">SAMN02745206_02373</name>
</gene>
<dbReference type="Pfam" id="PF00924">
    <property type="entry name" value="MS_channel_2nd"/>
    <property type="match status" value="1"/>
</dbReference>
<feature type="domain" description="Mechanosensitive ion channel MscS C-terminal" evidence="11">
    <location>
        <begin position="758"/>
        <end position="838"/>
    </location>
</feature>
<dbReference type="InterPro" id="IPR052702">
    <property type="entry name" value="MscS-like_channel"/>
</dbReference>
<proteinExistence type="inferred from homology"/>
<dbReference type="InterPro" id="IPR049142">
    <property type="entry name" value="MS_channel_1st"/>
</dbReference>
<dbReference type="PANTHER" id="PTHR30347">
    <property type="entry name" value="POTASSIUM CHANNEL RELATED"/>
    <property type="match status" value="1"/>
</dbReference>
<keyword evidence="6 8" id="KW-0472">Membrane</keyword>
<evidence type="ECO:0000256" key="8">
    <source>
        <dbReference type="SAM" id="Phobius"/>
    </source>
</evidence>
<dbReference type="GO" id="GO:0005886">
    <property type="term" value="C:plasma membrane"/>
    <property type="evidence" value="ECO:0007669"/>
    <property type="project" value="UniProtKB-SubCell"/>
</dbReference>
<feature type="transmembrane region" description="Helical" evidence="8">
    <location>
        <begin position="470"/>
        <end position="493"/>
    </location>
</feature>
<dbReference type="InterPro" id="IPR023408">
    <property type="entry name" value="MscS_beta-dom_sf"/>
</dbReference>
<dbReference type="EMBL" id="FQVB01000022">
    <property type="protein sequence ID" value="SHF62912.1"/>
    <property type="molecule type" value="Genomic_DNA"/>
</dbReference>
<feature type="transmembrane region" description="Helical" evidence="8">
    <location>
        <begin position="499"/>
        <end position="518"/>
    </location>
</feature>